<name>A0A917E5L7_9SPHN</name>
<dbReference type="PROSITE" id="PS51257">
    <property type="entry name" value="PROKAR_LIPOPROTEIN"/>
    <property type="match status" value="1"/>
</dbReference>
<reference evidence="2" key="2">
    <citation type="submission" date="2020-09" db="EMBL/GenBank/DDBJ databases">
        <authorList>
            <person name="Sun Q."/>
            <person name="Zhou Y."/>
        </authorList>
    </citation>
    <scope>NUCLEOTIDE SEQUENCE</scope>
    <source>
        <strain evidence="2">CGMCC 1.15519</strain>
    </source>
</reference>
<reference evidence="2" key="1">
    <citation type="journal article" date="2014" name="Int. J. Syst. Evol. Microbiol.">
        <title>Complete genome sequence of Corynebacterium casei LMG S-19264T (=DSM 44701T), isolated from a smear-ripened cheese.</title>
        <authorList>
            <consortium name="US DOE Joint Genome Institute (JGI-PGF)"/>
            <person name="Walter F."/>
            <person name="Albersmeier A."/>
            <person name="Kalinowski J."/>
            <person name="Ruckert C."/>
        </authorList>
    </citation>
    <scope>NUCLEOTIDE SEQUENCE</scope>
    <source>
        <strain evidence="2">CGMCC 1.15519</strain>
    </source>
</reference>
<gene>
    <name evidence="2" type="ORF">GCM10011529_06770</name>
</gene>
<evidence type="ECO:0000256" key="1">
    <source>
        <dbReference type="SAM" id="SignalP"/>
    </source>
</evidence>
<protein>
    <submittedName>
        <fullName evidence="2">Uncharacterized protein</fullName>
    </submittedName>
</protein>
<evidence type="ECO:0000313" key="3">
    <source>
        <dbReference type="Proteomes" id="UP000635071"/>
    </source>
</evidence>
<dbReference type="Proteomes" id="UP000635071">
    <property type="component" value="Unassembled WGS sequence"/>
</dbReference>
<feature type="chain" id="PRO_5037227408" evidence="1">
    <location>
        <begin position="20"/>
        <end position="84"/>
    </location>
</feature>
<keyword evidence="1" id="KW-0732">Signal</keyword>
<feature type="signal peptide" evidence="1">
    <location>
        <begin position="1"/>
        <end position="19"/>
    </location>
</feature>
<comment type="caution">
    <text evidence="2">The sequence shown here is derived from an EMBL/GenBank/DDBJ whole genome shotgun (WGS) entry which is preliminary data.</text>
</comment>
<dbReference type="AlphaFoldDB" id="A0A917E5L7"/>
<organism evidence="2 3">
    <name type="scientific">Sandarakinorhabdus glacialis</name>
    <dbReference type="NCBI Taxonomy" id="1614636"/>
    <lineage>
        <taxon>Bacteria</taxon>
        <taxon>Pseudomonadati</taxon>
        <taxon>Pseudomonadota</taxon>
        <taxon>Alphaproteobacteria</taxon>
        <taxon>Sphingomonadales</taxon>
        <taxon>Sphingosinicellaceae</taxon>
        <taxon>Sandarakinorhabdus</taxon>
    </lineage>
</organism>
<dbReference type="EMBL" id="BMJM01000002">
    <property type="protein sequence ID" value="GGE02969.1"/>
    <property type="molecule type" value="Genomic_DNA"/>
</dbReference>
<evidence type="ECO:0000313" key="2">
    <source>
        <dbReference type="EMBL" id="GGE02969.1"/>
    </source>
</evidence>
<dbReference type="RefSeq" id="WP_188761524.1">
    <property type="nucleotide sequence ID" value="NZ_BMJM01000002.1"/>
</dbReference>
<proteinExistence type="predicted"/>
<keyword evidence="3" id="KW-1185">Reference proteome</keyword>
<accession>A0A917E5L7</accession>
<sequence>MNDRIYRIGFVLLATATLAACGDNGAGPAAPPPAPVVVPPAPQENAFGANFGTAFRASDTATPITPADGDIIPLSLTTEPARIS</sequence>